<gene>
    <name evidence="1" type="ORF">OTU49_016447</name>
</gene>
<protein>
    <recommendedName>
        <fullName evidence="3">C2H2-type domain-containing protein</fullName>
    </recommendedName>
</protein>
<keyword evidence="2" id="KW-1185">Reference proteome</keyword>
<dbReference type="AlphaFoldDB" id="A0AAW0XSL9"/>
<evidence type="ECO:0008006" key="3">
    <source>
        <dbReference type="Google" id="ProtNLM"/>
    </source>
</evidence>
<dbReference type="Proteomes" id="UP001445076">
    <property type="component" value="Unassembled WGS sequence"/>
</dbReference>
<organism evidence="1 2">
    <name type="scientific">Cherax quadricarinatus</name>
    <name type="common">Australian red claw crayfish</name>
    <dbReference type="NCBI Taxonomy" id="27406"/>
    <lineage>
        <taxon>Eukaryota</taxon>
        <taxon>Metazoa</taxon>
        <taxon>Ecdysozoa</taxon>
        <taxon>Arthropoda</taxon>
        <taxon>Crustacea</taxon>
        <taxon>Multicrustacea</taxon>
        <taxon>Malacostraca</taxon>
        <taxon>Eumalacostraca</taxon>
        <taxon>Eucarida</taxon>
        <taxon>Decapoda</taxon>
        <taxon>Pleocyemata</taxon>
        <taxon>Astacidea</taxon>
        <taxon>Parastacoidea</taxon>
        <taxon>Parastacidae</taxon>
        <taxon>Cherax</taxon>
    </lineage>
</organism>
<accession>A0AAW0XSL9</accession>
<name>A0AAW0XSL9_CHEQU</name>
<reference evidence="1 2" key="1">
    <citation type="journal article" date="2024" name="BMC Genomics">
        <title>Genome assembly of redclaw crayfish (Cherax quadricarinatus) provides insights into its immune adaptation and hypoxia tolerance.</title>
        <authorList>
            <person name="Liu Z."/>
            <person name="Zheng J."/>
            <person name="Li H."/>
            <person name="Fang K."/>
            <person name="Wang S."/>
            <person name="He J."/>
            <person name="Zhou D."/>
            <person name="Weng S."/>
            <person name="Chi M."/>
            <person name="Gu Z."/>
            <person name="He J."/>
            <person name="Li F."/>
            <person name="Wang M."/>
        </authorList>
    </citation>
    <scope>NUCLEOTIDE SEQUENCE [LARGE SCALE GENOMIC DNA]</scope>
    <source>
        <strain evidence="1">ZL_2023a</strain>
    </source>
</reference>
<proteinExistence type="predicted"/>
<evidence type="ECO:0000313" key="2">
    <source>
        <dbReference type="Proteomes" id="UP001445076"/>
    </source>
</evidence>
<evidence type="ECO:0000313" key="1">
    <source>
        <dbReference type="EMBL" id="KAK8747551.1"/>
    </source>
</evidence>
<dbReference type="EMBL" id="JARKIK010000014">
    <property type="protein sequence ID" value="KAK8747551.1"/>
    <property type="molecule type" value="Genomic_DNA"/>
</dbReference>
<sequence length="139" mass="16099">MNESTNLNIHCQDICQATFQGSPQETHGKKVHWSQQLQQKSEHSEDTIWQVAKNRLVYYDKSQPTVAITDWSRESTGFVALQQYCCCTLVEKAILLLRQLALCESHHLMSAEGTLLAFFYAYQCFITCKLHYFSTTKRK</sequence>
<comment type="caution">
    <text evidence="1">The sequence shown here is derived from an EMBL/GenBank/DDBJ whole genome shotgun (WGS) entry which is preliminary data.</text>
</comment>